<dbReference type="AlphaFoldDB" id="A0AAD2HFH4"/>
<evidence type="ECO:0000256" key="1">
    <source>
        <dbReference type="ARBA" id="ARBA00022723"/>
    </source>
</evidence>
<reference evidence="7" key="1">
    <citation type="submission" date="2023-11" db="EMBL/GenBank/DDBJ databases">
        <authorList>
            <person name="De Vega J J."/>
            <person name="De Vega J J."/>
        </authorList>
    </citation>
    <scope>NUCLEOTIDE SEQUENCE</scope>
</reference>
<dbReference type="InterPro" id="IPR051610">
    <property type="entry name" value="GPI/OXD"/>
</dbReference>
<feature type="binding site" evidence="3">
    <location>
        <position position="313"/>
    </location>
    <ligand>
        <name>Mn(2+)</name>
        <dbReference type="ChEBI" id="CHEBI:29035"/>
        <label>2</label>
    </ligand>
</feature>
<dbReference type="GO" id="GO:0033609">
    <property type="term" value="P:oxalate metabolic process"/>
    <property type="evidence" value="ECO:0007669"/>
    <property type="project" value="InterPro"/>
</dbReference>
<feature type="signal peptide" evidence="4">
    <location>
        <begin position="1"/>
        <end position="15"/>
    </location>
</feature>
<gene>
    <name evidence="7" type="ORF">MYCIT1_LOCUS22013</name>
    <name evidence="6" type="ORF">MYCIT1_LOCUS225</name>
</gene>
<dbReference type="CDD" id="cd20304">
    <property type="entry name" value="cupin_OxDC_N"/>
    <property type="match status" value="1"/>
</dbReference>
<dbReference type="Proteomes" id="UP001295794">
    <property type="component" value="Unassembled WGS sequence"/>
</dbReference>
<feature type="binding site" evidence="3">
    <location>
        <position position="311"/>
    </location>
    <ligand>
        <name>Mn(2+)</name>
        <dbReference type="ChEBI" id="CHEBI:29035"/>
        <label>2</label>
    </ligand>
</feature>
<dbReference type="EMBL" id="CAVNYO010000403">
    <property type="protein sequence ID" value="CAK5274717.1"/>
    <property type="molecule type" value="Genomic_DNA"/>
</dbReference>
<feature type="binding site" evidence="3">
    <location>
        <position position="137"/>
    </location>
    <ligand>
        <name>Mn(2+)</name>
        <dbReference type="ChEBI" id="CHEBI:29035"/>
        <label>1</label>
    </ligand>
</feature>
<keyword evidence="8" id="KW-1185">Reference proteome</keyword>
<keyword evidence="4" id="KW-0732">Signal</keyword>
<sequence>MLALSLLALVSLAASLPAPQSNAGAGAKADPNTEMWHAGSKIIPQPIRGALGGTILGPQNVPVELQNADSLASPTTDSGQLPNMKWPFAMSRTRLNDGGWARQQNVDSLPIATALAGVNMRLEPGAIRELHWHDVAEWAYVLKGHIRISTLTPEGEIYVGDVSEGDIWYFPAGNPHSLQAKNTTADGAEFLLVFDSGRFTEDNTFLLTDWLAHVPKGVLAQNFGQPVSAFDRIPEKQLYIFQSSPPPEDIDEDRVIPNNTPNPYTYALSKVQGEKKPGGSVKVVDSRNFKVATQISAAEVTVDVGGMRELHWHPTQPEWSFIISGQARMTVFAGSSQARTFDLEAGDVGYVPPSFGHYLVNTGNTPLKFLEIFKTDIFQDISLTQWLALTPAQLVKAHVGFSDEMIASLSREKLEVV</sequence>
<keyword evidence="3" id="KW-0464">Manganese</keyword>
<comment type="cofactor">
    <cofactor evidence="3">
        <name>Mn(2+)</name>
        <dbReference type="ChEBI" id="CHEBI:29035"/>
    </cofactor>
    <text evidence="3">Binds 2 manganese ions per subunit.</text>
</comment>
<feature type="binding site" evidence="3">
    <location>
        <position position="133"/>
    </location>
    <ligand>
        <name>Mn(2+)</name>
        <dbReference type="ChEBI" id="CHEBI:29035"/>
        <label>1</label>
    </ligand>
</feature>
<dbReference type="InterPro" id="IPR011051">
    <property type="entry name" value="RmlC_Cupin_sf"/>
</dbReference>
<evidence type="ECO:0000256" key="2">
    <source>
        <dbReference type="PIRSR" id="PIRSR617774-1"/>
    </source>
</evidence>
<feature type="domain" description="Cupin type-1" evidence="5">
    <location>
        <begin position="88"/>
        <end position="231"/>
    </location>
</feature>
<dbReference type="Gene3D" id="2.60.120.10">
    <property type="entry name" value="Jelly Rolls"/>
    <property type="match status" value="2"/>
</dbReference>
<feature type="binding site" evidence="3">
    <location>
        <position position="176"/>
    </location>
    <ligand>
        <name>Mn(2+)</name>
        <dbReference type="ChEBI" id="CHEBI:29035"/>
        <label>1</label>
    </ligand>
</feature>
<dbReference type="InterPro" id="IPR014710">
    <property type="entry name" value="RmlC-like_jellyroll"/>
</dbReference>
<dbReference type="EMBL" id="CAVNYO010000002">
    <property type="protein sequence ID" value="CAK5261920.1"/>
    <property type="molecule type" value="Genomic_DNA"/>
</dbReference>
<evidence type="ECO:0000259" key="5">
    <source>
        <dbReference type="SMART" id="SM00835"/>
    </source>
</evidence>
<dbReference type="CDD" id="cd20305">
    <property type="entry name" value="cupin_OxDC_C"/>
    <property type="match status" value="1"/>
</dbReference>
<dbReference type="NCBIfam" id="TIGR03404">
    <property type="entry name" value="bicupin_oxalic"/>
    <property type="match status" value="1"/>
</dbReference>
<feature type="chain" id="PRO_5042440745" description="Cupin type-1 domain-containing protein" evidence="4">
    <location>
        <begin position="16"/>
        <end position="417"/>
    </location>
</feature>
<feature type="binding site" evidence="3">
    <location>
        <position position="131"/>
    </location>
    <ligand>
        <name>Mn(2+)</name>
        <dbReference type="ChEBI" id="CHEBI:29035"/>
        <label>1</label>
    </ligand>
</feature>
<evidence type="ECO:0000256" key="3">
    <source>
        <dbReference type="PIRSR" id="PIRSR617774-2"/>
    </source>
</evidence>
<protein>
    <recommendedName>
        <fullName evidence="5">Cupin type-1 domain-containing protein</fullName>
    </recommendedName>
</protein>
<dbReference type="Pfam" id="PF00190">
    <property type="entry name" value="Cupin_1"/>
    <property type="match status" value="2"/>
</dbReference>
<dbReference type="SMART" id="SM00835">
    <property type="entry name" value="Cupin_1"/>
    <property type="match status" value="2"/>
</dbReference>
<evidence type="ECO:0000313" key="6">
    <source>
        <dbReference type="EMBL" id="CAK5261920.1"/>
    </source>
</evidence>
<evidence type="ECO:0000313" key="7">
    <source>
        <dbReference type="EMBL" id="CAK5274717.1"/>
    </source>
</evidence>
<name>A0AAD2HFH4_9AGAR</name>
<feature type="active site" description="Proton donor" evidence="2">
    <location>
        <position position="371"/>
    </location>
</feature>
<dbReference type="PANTHER" id="PTHR35848">
    <property type="entry name" value="OXALATE-BINDING PROTEIN"/>
    <property type="match status" value="1"/>
</dbReference>
<evidence type="ECO:0000313" key="8">
    <source>
        <dbReference type="Proteomes" id="UP001295794"/>
    </source>
</evidence>
<keyword evidence="1 3" id="KW-0479">Metal-binding</keyword>
<dbReference type="PANTHER" id="PTHR35848:SF9">
    <property type="entry name" value="SLL1358 PROTEIN"/>
    <property type="match status" value="1"/>
</dbReference>
<dbReference type="GO" id="GO:0046872">
    <property type="term" value="F:metal ion binding"/>
    <property type="evidence" value="ECO:0007669"/>
    <property type="project" value="UniProtKB-KW"/>
</dbReference>
<accession>A0AAD2HFH4</accession>
<evidence type="ECO:0000256" key="4">
    <source>
        <dbReference type="SAM" id="SignalP"/>
    </source>
</evidence>
<organism evidence="7 8">
    <name type="scientific">Mycena citricolor</name>
    <dbReference type="NCBI Taxonomy" id="2018698"/>
    <lineage>
        <taxon>Eukaryota</taxon>
        <taxon>Fungi</taxon>
        <taxon>Dikarya</taxon>
        <taxon>Basidiomycota</taxon>
        <taxon>Agaricomycotina</taxon>
        <taxon>Agaricomycetes</taxon>
        <taxon>Agaricomycetidae</taxon>
        <taxon>Agaricales</taxon>
        <taxon>Marasmiineae</taxon>
        <taxon>Mycenaceae</taxon>
        <taxon>Mycena</taxon>
    </lineage>
</organism>
<feature type="binding site" evidence="3">
    <location>
        <position position="357"/>
    </location>
    <ligand>
        <name>Mn(2+)</name>
        <dbReference type="ChEBI" id="CHEBI:29035"/>
        <label>2</label>
    </ligand>
</feature>
<dbReference type="SUPFAM" id="SSF51182">
    <property type="entry name" value="RmlC-like cupins"/>
    <property type="match status" value="1"/>
</dbReference>
<dbReference type="InterPro" id="IPR006045">
    <property type="entry name" value="Cupin_1"/>
</dbReference>
<dbReference type="InterPro" id="IPR017774">
    <property type="entry name" value="Bicupin_oxalate_deCO2ase/Oxase"/>
</dbReference>
<proteinExistence type="predicted"/>
<feature type="binding site" evidence="3">
    <location>
        <position position="318"/>
    </location>
    <ligand>
        <name>Mn(2+)</name>
        <dbReference type="ChEBI" id="CHEBI:29035"/>
        <label>2</label>
    </ligand>
</feature>
<comment type="caution">
    <text evidence="7">The sequence shown here is derived from an EMBL/GenBank/DDBJ whole genome shotgun (WGS) entry which is preliminary data.</text>
</comment>
<feature type="domain" description="Cupin type-1" evidence="5">
    <location>
        <begin position="269"/>
        <end position="407"/>
    </location>
</feature>